<keyword evidence="1" id="KW-0472">Membrane</keyword>
<protein>
    <submittedName>
        <fullName evidence="2">Uncharacterized protein</fullName>
    </submittedName>
</protein>
<dbReference type="AlphaFoldDB" id="A0A2K2AYA2"/>
<keyword evidence="3" id="KW-1185">Reference proteome</keyword>
<dbReference type="InParanoid" id="A0A2K2AYA2"/>
<accession>A0A2K2AYA2</accession>
<dbReference type="EMBL" id="CM009293">
    <property type="protein sequence ID" value="PNT42499.1"/>
    <property type="molecule type" value="Genomic_DNA"/>
</dbReference>
<feature type="transmembrane region" description="Helical" evidence="1">
    <location>
        <begin position="63"/>
        <end position="82"/>
    </location>
</feature>
<keyword evidence="1" id="KW-1133">Transmembrane helix</keyword>
<gene>
    <name evidence="2" type="ORF">POPTR_004G216300</name>
</gene>
<keyword evidence="1" id="KW-0812">Transmembrane</keyword>
<evidence type="ECO:0000313" key="2">
    <source>
        <dbReference type="EMBL" id="PNT42499.1"/>
    </source>
</evidence>
<organism evidence="2 3">
    <name type="scientific">Populus trichocarpa</name>
    <name type="common">Western balsam poplar</name>
    <name type="synonym">Populus balsamifera subsp. trichocarpa</name>
    <dbReference type="NCBI Taxonomy" id="3694"/>
    <lineage>
        <taxon>Eukaryota</taxon>
        <taxon>Viridiplantae</taxon>
        <taxon>Streptophyta</taxon>
        <taxon>Embryophyta</taxon>
        <taxon>Tracheophyta</taxon>
        <taxon>Spermatophyta</taxon>
        <taxon>Magnoliopsida</taxon>
        <taxon>eudicotyledons</taxon>
        <taxon>Gunneridae</taxon>
        <taxon>Pentapetalae</taxon>
        <taxon>rosids</taxon>
        <taxon>fabids</taxon>
        <taxon>Malpighiales</taxon>
        <taxon>Salicaceae</taxon>
        <taxon>Saliceae</taxon>
        <taxon>Populus</taxon>
    </lineage>
</organism>
<sequence length="83" mass="9999">MHCRLGWKKKLTWHCHYLLASVQLINLYPPSRNQTVHQPLWLSCRLVDKTIHCERREVKSFEFHESLVFFIFFLLDILSTLVS</sequence>
<evidence type="ECO:0000313" key="3">
    <source>
        <dbReference type="Proteomes" id="UP000006729"/>
    </source>
</evidence>
<dbReference type="Proteomes" id="UP000006729">
    <property type="component" value="Chromosome 4"/>
</dbReference>
<reference evidence="2 3" key="1">
    <citation type="journal article" date="2006" name="Science">
        <title>The genome of black cottonwood, Populus trichocarpa (Torr. &amp; Gray).</title>
        <authorList>
            <person name="Tuskan G.A."/>
            <person name="Difazio S."/>
            <person name="Jansson S."/>
            <person name="Bohlmann J."/>
            <person name="Grigoriev I."/>
            <person name="Hellsten U."/>
            <person name="Putnam N."/>
            <person name="Ralph S."/>
            <person name="Rombauts S."/>
            <person name="Salamov A."/>
            <person name="Schein J."/>
            <person name="Sterck L."/>
            <person name="Aerts A."/>
            <person name="Bhalerao R.R."/>
            <person name="Bhalerao R.P."/>
            <person name="Blaudez D."/>
            <person name="Boerjan W."/>
            <person name="Brun A."/>
            <person name="Brunner A."/>
            <person name="Busov V."/>
            <person name="Campbell M."/>
            <person name="Carlson J."/>
            <person name="Chalot M."/>
            <person name="Chapman J."/>
            <person name="Chen G.L."/>
            <person name="Cooper D."/>
            <person name="Coutinho P.M."/>
            <person name="Couturier J."/>
            <person name="Covert S."/>
            <person name="Cronk Q."/>
            <person name="Cunningham R."/>
            <person name="Davis J."/>
            <person name="Degroeve S."/>
            <person name="Dejardin A."/>
            <person name="Depamphilis C."/>
            <person name="Detter J."/>
            <person name="Dirks B."/>
            <person name="Dubchak I."/>
            <person name="Duplessis S."/>
            <person name="Ehlting J."/>
            <person name="Ellis B."/>
            <person name="Gendler K."/>
            <person name="Goodstein D."/>
            <person name="Gribskov M."/>
            <person name="Grimwood J."/>
            <person name="Groover A."/>
            <person name="Gunter L."/>
            <person name="Hamberger B."/>
            <person name="Heinze B."/>
            <person name="Helariutta Y."/>
            <person name="Henrissat B."/>
            <person name="Holligan D."/>
            <person name="Holt R."/>
            <person name="Huang W."/>
            <person name="Islam-Faridi N."/>
            <person name="Jones S."/>
            <person name="Jones-Rhoades M."/>
            <person name="Jorgensen R."/>
            <person name="Joshi C."/>
            <person name="Kangasjarvi J."/>
            <person name="Karlsson J."/>
            <person name="Kelleher C."/>
            <person name="Kirkpatrick R."/>
            <person name="Kirst M."/>
            <person name="Kohler A."/>
            <person name="Kalluri U."/>
            <person name="Larimer F."/>
            <person name="Leebens-Mack J."/>
            <person name="Leple J.C."/>
            <person name="Locascio P."/>
            <person name="Lou Y."/>
            <person name="Lucas S."/>
            <person name="Martin F."/>
            <person name="Montanini B."/>
            <person name="Napoli C."/>
            <person name="Nelson D.R."/>
            <person name="Nelson C."/>
            <person name="Nieminen K."/>
            <person name="Nilsson O."/>
            <person name="Pereda V."/>
            <person name="Peter G."/>
            <person name="Philippe R."/>
            <person name="Pilate G."/>
            <person name="Poliakov A."/>
            <person name="Razumovskaya J."/>
            <person name="Richardson P."/>
            <person name="Rinaldi C."/>
            <person name="Ritland K."/>
            <person name="Rouze P."/>
            <person name="Ryaboy D."/>
            <person name="Schmutz J."/>
            <person name="Schrader J."/>
            <person name="Segerman B."/>
            <person name="Shin H."/>
            <person name="Siddiqui A."/>
            <person name="Sterky F."/>
            <person name="Terry A."/>
            <person name="Tsai C.J."/>
            <person name="Uberbacher E."/>
            <person name="Unneberg P."/>
            <person name="Vahala J."/>
            <person name="Wall K."/>
            <person name="Wessler S."/>
            <person name="Yang G."/>
            <person name="Yin T."/>
            <person name="Douglas C."/>
            <person name="Marra M."/>
            <person name="Sandberg G."/>
            <person name="Van de Peer Y."/>
            <person name="Rokhsar D."/>
        </authorList>
    </citation>
    <scope>NUCLEOTIDE SEQUENCE [LARGE SCALE GENOMIC DNA]</scope>
    <source>
        <strain evidence="3">cv. Nisqually</strain>
    </source>
</reference>
<proteinExistence type="predicted"/>
<evidence type="ECO:0000256" key="1">
    <source>
        <dbReference type="SAM" id="Phobius"/>
    </source>
</evidence>
<name>A0A2K2AYA2_POPTR</name>